<feature type="region of interest" description="Disordered" evidence="3">
    <location>
        <begin position="366"/>
        <end position="391"/>
    </location>
</feature>
<dbReference type="PROSITE" id="PS50302">
    <property type="entry name" value="PUM"/>
    <property type="match status" value="5"/>
</dbReference>
<feature type="repeat" description="Pumilio" evidence="2">
    <location>
        <begin position="585"/>
        <end position="621"/>
    </location>
</feature>
<organism evidence="5 6">
    <name type="scientific">Psilocybe cyanescens</name>
    <dbReference type="NCBI Taxonomy" id="93625"/>
    <lineage>
        <taxon>Eukaryota</taxon>
        <taxon>Fungi</taxon>
        <taxon>Dikarya</taxon>
        <taxon>Basidiomycota</taxon>
        <taxon>Agaricomycotina</taxon>
        <taxon>Agaricomycetes</taxon>
        <taxon>Agaricomycetidae</taxon>
        <taxon>Agaricales</taxon>
        <taxon>Agaricineae</taxon>
        <taxon>Strophariaceae</taxon>
        <taxon>Psilocybe</taxon>
    </lineage>
</organism>
<evidence type="ECO:0000256" key="3">
    <source>
        <dbReference type="SAM" id="MobiDB-lite"/>
    </source>
</evidence>
<proteinExistence type="predicted"/>
<dbReference type="Proteomes" id="UP000283269">
    <property type="component" value="Unassembled WGS sequence"/>
</dbReference>
<name>A0A409XRI7_PSICY</name>
<dbReference type="InParanoid" id="A0A409XRI7"/>
<dbReference type="InterPro" id="IPR033133">
    <property type="entry name" value="PUM-HD"/>
</dbReference>
<evidence type="ECO:0000259" key="4">
    <source>
        <dbReference type="PROSITE" id="PS50303"/>
    </source>
</evidence>
<gene>
    <name evidence="5" type="ORF">CVT25_014440</name>
</gene>
<feature type="repeat" description="Pumilio" evidence="2">
    <location>
        <begin position="653"/>
        <end position="688"/>
    </location>
</feature>
<dbReference type="OrthoDB" id="668540at2759"/>
<evidence type="ECO:0000256" key="1">
    <source>
        <dbReference type="ARBA" id="ARBA00022737"/>
    </source>
</evidence>
<dbReference type="SMART" id="SM00025">
    <property type="entry name" value="Pumilio"/>
    <property type="match status" value="8"/>
</dbReference>
<dbReference type="GO" id="GO:0005737">
    <property type="term" value="C:cytoplasm"/>
    <property type="evidence" value="ECO:0007669"/>
    <property type="project" value="TreeGrafter"/>
</dbReference>
<evidence type="ECO:0000256" key="2">
    <source>
        <dbReference type="PROSITE-ProRule" id="PRU00317"/>
    </source>
</evidence>
<dbReference type="AlphaFoldDB" id="A0A409XRI7"/>
<feature type="compositionally biased region" description="Basic and acidic residues" evidence="3">
    <location>
        <begin position="1"/>
        <end position="12"/>
    </location>
</feature>
<dbReference type="InterPro" id="IPR011989">
    <property type="entry name" value="ARM-like"/>
</dbReference>
<keyword evidence="6" id="KW-1185">Reference proteome</keyword>
<evidence type="ECO:0000313" key="6">
    <source>
        <dbReference type="Proteomes" id="UP000283269"/>
    </source>
</evidence>
<feature type="domain" description="PUM-HD" evidence="4">
    <location>
        <begin position="397"/>
        <end position="759"/>
    </location>
</feature>
<comment type="caution">
    <text evidence="5">The sequence shown here is derived from an EMBL/GenBank/DDBJ whole genome shotgun (WGS) entry which is preliminary data.</text>
</comment>
<dbReference type="SUPFAM" id="SSF48371">
    <property type="entry name" value="ARM repeat"/>
    <property type="match status" value="1"/>
</dbReference>
<evidence type="ECO:0000313" key="5">
    <source>
        <dbReference type="EMBL" id="PPQ93311.1"/>
    </source>
</evidence>
<dbReference type="InterPro" id="IPR016024">
    <property type="entry name" value="ARM-type_fold"/>
</dbReference>
<accession>A0A409XRI7</accession>
<dbReference type="PANTHER" id="PTHR12537">
    <property type="entry name" value="RNA BINDING PROTEIN PUMILIO-RELATED"/>
    <property type="match status" value="1"/>
</dbReference>
<dbReference type="Gene3D" id="1.25.10.10">
    <property type="entry name" value="Leucine-rich Repeat Variant"/>
    <property type="match status" value="1"/>
</dbReference>
<feature type="repeat" description="Pumilio" evidence="2">
    <location>
        <begin position="514"/>
        <end position="550"/>
    </location>
</feature>
<feature type="repeat" description="Pumilio" evidence="2">
    <location>
        <begin position="418"/>
        <end position="453"/>
    </location>
</feature>
<dbReference type="EMBL" id="NHYD01000790">
    <property type="protein sequence ID" value="PPQ93311.1"/>
    <property type="molecule type" value="Genomic_DNA"/>
</dbReference>
<dbReference type="InterPro" id="IPR001313">
    <property type="entry name" value="Pumilio_RNA-bd_rpt"/>
</dbReference>
<dbReference type="PROSITE" id="PS50303">
    <property type="entry name" value="PUM_HD"/>
    <property type="match status" value="1"/>
</dbReference>
<sequence>MSHILSESRSESPLDVNKNEWQVWGSSTRSESPQIENRDLMPVHDFSSTPEPDPTPFAHSPPSQMIGNGWIEVTAVVAPPPASELPPGWFPRPLANNHQPYPDARVIPAMSTTGRVPYLVPYPHPSFPVPFGNDGQQAFHCIPVDDRLFHPGRSLPPNFQSGPFSPPFPQLPVNFNPPPEFGSYYLASPPESFVEYSTFSDGFNASAQINTHYTLPLHPHPMPSHPHLMSPHIHPSNKLDSYSHCRTSLGPQSIIPGPEILHQMLPLPHDLSVHGPLLAPAPQYFHPSPPHVLVSPPMAPIQSNLATGARGSVPFNEGSNLQVCSNLTFLLLNASNYTQLQDTEHINIQTIPRSLLHCTPSTAIVTSPKAKRPSVPNLNTPSVQRGHRKNRRPCLPTECSPLMGIFRTNREKVWDFMEILGHVVEFSGDQHGSRFIQLKLEMITDEEKQVAFEEIHPSHTEELIQNVFGNYVGIIHGLESCFEIRILSQKPKLNQVIQKFFDYGTTAQKEAITGVVERRAHDFSLHIYGCRVVQKVIDCISEPQQRAIIQRLEQDFLTCVQDPHGNHVIQKLVQVVRPELLTFLPLICDNILDLATHPYGCRVLQRCLEYVSEEYLRDLLKSIHRYTLELMQDQYGFIIEHGQAKDKNIVVSKIINNLVDLSQHKYASNVCEKALIHTDGEARYRLIHEVMAAPTESENPIVKMIKDQYANYVLQRSLLVVEGEQREALYAQVKPLIMALRHSTTQHTHRPLLSMNDFYGTRQSESGGGST</sequence>
<feature type="repeat" description="Pumilio" evidence="2">
    <location>
        <begin position="696"/>
        <end position="731"/>
    </location>
</feature>
<protein>
    <recommendedName>
        <fullName evidence="4">PUM-HD domain-containing protein</fullName>
    </recommendedName>
</protein>
<dbReference type="GO" id="GO:0003730">
    <property type="term" value="F:mRNA 3'-UTR binding"/>
    <property type="evidence" value="ECO:0007669"/>
    <property type="project" value="TreeGrafter"/>
</dbReference>
<dbReference type="GO" id="GO:0000288">
    <property type="term" value="P:nuclear-transcribed mRNA catabolic process, deadenylation-dependent decay"/>
    <property type="evidence" value="ECO:0007669"/>
    <property type="project" value="TreeGrafter"/>
</dbReference>
<feature type="region of interest" description="Disordered" evidence="3">
    <location>
        <begin position="1"/>
        <end position="57"/>
    </location>
</feature>
<feature type="compositionally biased region" description="Polar residues" evidence="3">
    <location>
        <begin position="24"/>
        <end position="35"/>
    </location>
</feature>
<dbReference type="InterPro" id="IPR033712">
    <property type="entry name" value="Pumilio_RNA-bd"/>
</dbReference>
<dbReference type="STRING" id="93625.A0A409XRI7"/>
<dbReference type="PANTHER" id="PTHR12537:SF12">
    <property type="entry name" value="MATERNAL PROTEIN PUMILIO"/>
    <property type="match status" value="1"/>
</dbReference>
<dbReference type="Pfam" id="PF00806">
    <property type="entry name" value="PUF"/>
    <property type="match status" value="7"/>
</dbReference>
<reference evidence="5 6" key="1">
    <citation type="journal article" date="2018" name="Evol. Lett.">
        <title>Horizontal gene cluster transfer increased hallucinogenic mushroom diversity.</title>
        <authorList>
            <person name="Reynolds H.T."/>
            <person name="Vijayakumar V."/>
            <person name="Gluck-Thaler E."/>
            <person name="Korotkin H.B."/>
            <person name="Matheny P.B."/>
            <person name="Slot J.C."/>
        </authorList>
    </citation>
    <scope>NUCLEOTIDE SEQUENCE [LARGE SCALE GENOMIC DNA]</scope>
    <source>
        <strain evidence="5 6">2631</strain>
    </source>
</reference>
<dbReference type="CDD" id="cd07920">
    <property type="entry name" value="Pumilio"/>
    <property type="match status" value="1"/>
</dbReference>
<keyword evidence="1" id="KW-0677">Repeat</keyword>